<name>A0A8J5K181_HOMAM</name>
<dbReference type="AlphaFoldDB" id="A0A8J5K181"/>
<evidence type="ECO:0000313" key="1">
    <source>
        <dbReference type="EMBL" id="KAG7165524.1"/>
    </source>
</evidence>
<accession>A0A8J5K181</accession>
<keyword evidence="2" id="KW-1185">Reference proteome</keyword>
<comment type="caution">
    <text evidence="1">The sequence shown here is derived from an EMBL/GenBank/DDBJ whole genome shotgun (WGS) entry which is preliminary data.</text>
</comment>
<dbReference type="EMBL" id="JAHLQT010024193">
    <property type="protein sequence ID" value="KAG7165524.1"/>
    <property type="molecule type" value="Genomic_DNA"/>
</dbReference>
<gene>
    <name evidence="1" type="ORF">Hamer_G020454</name>
</gene>
<proteinExistence type="predicted"/>
<organism evidence="1 2">
    <name type="scientific">Homarus americanus</name>
    <name type="common">American lobster</name>
    <dbReference type="NCBI Taxonomy" id="6706"/>
    <lineage>
        <taxon>Eukaryota</taxon>
        <taxon>Metazoa</taxon>
        <taxon>Ecdysozoa</taxon>
        <taxon>Arthropoda</taxon>
        <taxon>Crustacea</taxon>
        <taxon>Multicrustacea</taxon>
        <taxon>Malacostraca</taxon>
        <taxon>Eumalacostraca</taxon>
        <taxon>Eucarida</taxon>
        <taxon>Decapoda</taxon>
        <taxon>Pleocyemata</taxon>
        <taxon>Astacidea</taxon>
        <taxon>Nephropoidea</taxon>
        <taxon>Nephropidae</taxon>
        <taxon>Homarus</taxon>
    </lineage>
</organism>
<dbReference type="Proteomes" id="UP000747542">
    <property type="component" value="Unassembled WGS sequence"/>
</dbReference>
<sequence>LAPRLRHGRAKCTVATRSSLLSHLPVAGVPAEATLPIASPMAPPDAAAGCMMRGLTPLTSAQGVKNLRVWA</sequence>
<evidence type="ECO:0000313" key="2">
    <source>
        <dbReference type="Proteomes" id="UP000747542"/>
    </source>
</evidence>
<feature type="non-terminal residue" evidence="1">
    <location>
        <position position="71"/>
    </location>
</feature>
<reference evidence="1" key="1">
    <citation type="journal article" date="2021" name="Sci. Adv.">
        <title>The American lobster genome reveals insights on longevity, neural, and immune adaptations.</title>
        <authorList>
            <person name="Polinski J.M."/>
            <person name="Zimin A.V."/>
            <person name="Clark K.F."/>
            <person name="Kohn A.B."/>
            <person name="Sadowski N."/>
            <person name="Timp W."/>
            <person name="Ptitsyn A."/>
            <person name="Khanna P."/>
            <person name="Romanova D.Y."/>
            <person name="Williams P."/>
            <person name="Greenwood S.J."/>
            <person name="Moroz L.L."/>
            <person name="Walt D.R."/>
            <person name="Bodnar A.G."/>
        </authorList>
    </citation>
    <scope>NUCLEOTIDE SEQUENCE</scope>
    <source>
        <strain evidence="1">GMGI-L3</strain>
    </source>
</reference>
<protein>
    <submittedName>
        <fullName evidence="1">Uncharacterized protein</fullName>
    </submittedName>
</protein>